<proteinExistence type="predicted"/>
<comment type="caution">
    <text evidence="1">The sequence shown here is derived from an EMBL/GenBank/DDBJ whole genome shotgun (WGS) entry which is preliminary data.</text>
</comment>
<evidence type="ECO:0000313" key="1">
    <source>
        <dbReference type="EMBL" id="KAK5998885.1"/>
    </source>
</evidence>
<accession>A0ABR0T4B3</accession>
<dbReference type="Proteomes" id="UP001338125">
    <property type="component" value="Unassembled WGS sequence"/>
</dbReference>
<organism evidence="1 2">
    <name type="scientific">Cladobotryum mycophilum</name>
    <dbReference type="NCBI Taxonomy" id="491253"/>
    <lineage>
        <taxon>Eukaryota</taxon>
        <taxon>Fungi</taxon>
        <taxon>Dikarya</taxon>
        <taxon>Ascomycota</taxon>
        <taxon>Pezizomycotina</taxon>
        <taxon>Sordariomycetes</taxon>
        <taxon>Hypocreomycetidae</taxon>
        <taxon>Hypocreales</taxon>
        <taxon>Hypocreaceae</taxon>
        <taxon>Cladobotryum</taxon>
    </lineage>
</organism>
<evidence type="ECO:0000313" key="2">
    <source>
        <dbReference type="Proteomes" id="UP001338125"/>
    </source>
</evidence>
<keyword evidence="2" id="KW-1185">Reference proteome</keyword>
<reference evidence="1 2" key="1">
    <citation type="submission" date="2024-01" db="EMBL/GenBank/DDBJ databases">
        <title>Complete genome of Cladobotryum mycophilum ATHUM6906.</title>
        <authorList>
            <person name="Christinaki A.C."/>
            <person name="Myridakis A.I."/>
            <person name="Kouvelis V.N."/>
        </authorList>
    </citation>
    <scope>NUCLEOTIDE SEQUENCE [LARGE SCALE GENOMIC DNA]</scope>
    <source>
        <strain evidence="1 2">ATHUM6906</strain>
    </source>
</reference>
<gene>
    <name evidence="1" type="ORF">PT974_01269</name>
</gene>
<sequence>MTALSVLLLAPIYAYRVVQNDVKSNDFQTPTGSVDADFIYVNLSATTLTTVSSWSSTVALLLLSFALGLGSYSVANSMLKASGDSDPEGALGPYGAGFATRPVGRDEMLKHDLSSPLAGLWLRLEPSLLVFTTDTWLHSTTKTINFTQFEPVATMPNVSFQLLPECFSVKSPFAGGCTLSNAATNSSLLHGESAFGLLSNLSTTGMVKTAYAYIGIPPRPNLKNIDYSAQTGAIPTHNSYYFAAAASANQNLPHNTASLVNDPGVVIGTHGSVIFVALCSTTVFGVEYNSVNGSVARFLITPSSQSSVNIVQGSQQFTHMADTYLQ</sequence>
<dbReference type="EMBL" id="JAVFKD010000001">
    <property type="protein sequence ID" value="KAK5998885.1"/>
    <property type="molecule type" value="Genomic_DNA"/>
</dbReference>
<name>A0ABR0T4B3_9HYPO</name>
<protein>
    <submittedName>
        <fullName evidence="1">Uncharacterized protein</fullName>
    </submittedName>
</protein>